<dbReference type="InterPro" id="IPR029021">
    <property type="entry name" value="Prot-tyrosine_phosphatase-like"/>
</dbReference>
<dbReference type="EC" id="3.1.3.48" evidence="2"/>
<sequence>METNECGGVPSLTRSSNHRSMIDHPQKFDRDMSSFESKLEVFLEIYEKLKSVENEEAFLREFIRLKAQSAGYREQNTYPAESGQLSVNRKKNRFKDIIPFEYTRVSLHVIEGIEGSDYVNANYIQGADGSVMYIAAQGPLPHTVSDFWRMLWYHNIEIVLMACKLVEMAKPKCERYWPPLNKTVSFGPITVTTIHEEEIGKEFIIRDFVAECGGEKQQIRQYHYSSWPDHGRPAEPQPVLRMINMMHDYRKRLDVPLLVHCSAGCGRTGTIIAIDIARSMIIQRHIPESLSPHDIVESMRKQRPAMVQAKEQYIFVFMAVAELSKKALRQASEGKDGDYENCTPSTTPLADPRDTSSSKTPLTESSQDGGEREGEKQPVAPPRTNQPYENVSVLPRKNGSDRKQSPPQPKPRNSRESAENSPPRPIPPPKQPKIADEPEESHYSAVDMSQLRDKGPEIAVVNEEGLRAPLSKVEEKLDKHGGAAVSPGRSILDTIMSEVGDILPDEKEEFSPPPPPLPASNPPSSAPKWSQFEDEIPPPVPLHTEASTHILEATPTSSDSEHVVLDTGIYYTPTPHSIPMPSESSSSSPVRITPSSPPHVPAPAPPTITTSSTPSSSSTATLPVSSSNSTGKGSRLKTVFKIGKSKSEKRKPLTSGDIGRPTGIPRSPSDHGASSPSRGSSPSPEHGVPSLPQVNKALLSDLGPAESGPANNRYTFPGEMGFGLRIPKPRGPRPEPPHWNMIRNSITAI</sequence>
<evidence type="ECO:0000313" key="12">
    <source>
        <dbReference type="Proteomes" id="UP001174909"/>
    </source>
</evidence>
<proteinExistence type="inferred from homology"/>
<dbReference type="GO" id="GO:0004726">
    <property type="term" value="F:non-membrane spanning protein tyrosine phosphatase activity"/>
    <property type="evidence" value="ECO:0007669"/>
    <property type="project" value="InterPro"/>
</dbReference>
<evidence type="ECO:0000256" key="8">
    <source>
        <dbReference type="SAM" id="MobiDB-lite"/>
    </source>
</evidence>
<dbReference type="Gene3D" id="3.90.190.10">
    <property type="entry name" value="Protein tyrosine phosphatase superfamily"/>
    <property type="match status" value="1"/>
</dbReference>
<feature type="region of interest" description="Disordered" evidence="8">
    <location>
        <begin position="502"/>
        <end position="749"/>
    </location>
</feature>
<dbReference type="GO" id="GO:0005737">
    <property type="term" value="C:cytoplasm"/>
    <property type="evidence" value="ECO:0007669"/>
    <property type="project" value="UniProtKB-SubCell"/>
</dbReference>
<dbReference type="InterPro" id="IPR000242">
    <property type="entry name" value="PTP_cat"/>
</dbReference>
<dbReference type="InterPro" id="IPR047170">
    <property type="entry name" value="PTN12/18/22"/>
</dbReference>
<accession>A0AA35WS20</accession>
<evidence type="ECO:0000256" key="6">
    <source>
        <dbReference type="ARBA" id="ARBA00022912"/>
    </source>
</evidence>
<dbReference type="PANTHER" id="PTHR45983">
    <property type="entry name" value="TYROSINE PHOSPHATSE N18, PUTATIVE-RELATED"/>
    <property type="match status" value="1"/>
</dbReference>
<comment type="subcellular location">
    <subcellularLocation>
        <location evidence="1">Cytoplasm</location>
    </subcellularLocation>
</comment>
<feature type="compositionally biased region" description="Low complexity" evidence="8">
    <location>
        <begin position="607"/>
        <end position="629"/>
    </location>
</feature>
<dbReference type="FunFam" id="3.90.190.10:FF:000045">
    <property type="entry name" value="Tyrosine-protein phosphatase non-receptor type 12"/>
    <property type="match status" value="1"/>
</dbReference>
<evidence type="ECO:0000256" key="4">
    <source>
        <dbReference type="ARBA" id="ARBA00022553"/>
    </source>
</evidence>
<dbReference type="GO" id="GO:0005634">
    <property type="term" value="C:nucleus"/>
    <property type="evidence" value="ECO:0007669"/>
    <property type="project" value="TreeGrafter"/>
</dbReference>
<name>A0AA35WS20_GEOBA</name>
<comment type="caution">
    <text evidence="11">The sequence shown here is derived from an EMBL/GenBank/DDBJ whole genome shotgun (WGS) entry which is preliminary data.</text>
</comment>
<feature type="region of interest" description="Disordered" evidence="8">
    <location>
        <begin position="1"/>
        <end position="24"/>
    </location>
</feature>
<evidence type="ECO:0000256" key="7">
    <source>
        <dbReference type="ARBA" id="ARBA00034734"/>
    </source>
</evidence>
<feature type="compositionally biased region" description="Pro residues" evidence="8">
    <location>
        <begin position="422"/>
        <end position="431"/>
    </location>
</feature>
<dbReference type="PROSITE" id="PS50055">
    <property type="entry name" value="TYR_PHOSPHATASE_PTP"/>
    <property type="match status" value="1"/>
</dbReference>
<keyword evidence="3" id="KW-0963">Cytoplasm</keyword>
<keyword evidence="5" id="KW-0378">Hydrolase</keyword>
<dbReference type="Pfam" id="PF00102">
    <property type="entry name" value="Y_phosphatase"/>
    <property type="match status" value="1"/>
</dbReference>
<dbReference type="SUPFAM" id="SSF52799">
    <property type="entry name" value="(Phosphotyrosine protein) phosphatases II"/>
    <property type="match status" value="1"/>
</dbReference>
<dbReference type="SMART" id="SM00194">
    <property type="entry name" value="PTPc"/>
    <property type="match status" value="1"/>
</dbReference>
<dbReference type="InterPro" id="IPR003595">
    <property type="entry name" value="Tyr_Pase_cat"/>
</dbReference>
<keyword evidence="12" id="KW-1185">Reference proteome</keyword>
<feature type="compositionally biased region" description="Low complexity" evidence="8">
    <location>
        <begin position="674"/>
        <end position="684"/>
    </location>
</feature>
<evidence type="ECO:0000256" key="3">
    <source>
        <dbReference type="ARBA" id="ARBA00022490"/>
    </source>
</evidence>
<feature type="region of interest" description="Disordered" evidence="8">
    <location>
        <begin position="331"/>
        <end position="469"/>
    </location>
</feature>
<protein>
    <recommendedName>
        <fullName evidence="2">protein-tyrosine-phosphatase</fullName>
        <ecNumber evidence="2">3.1.3.48</ecNumber>
    </recommendedName>
</protein>
<dbReference type="PRINTS" id="PR00700">
    <property type="entry name" value="PRTYPHPHTASE"/>
</dbReference>
<dbReference type="PROSITE" id="PS50056">
    <property type="entry name" value="TYR_PHOSPHATASE_2"/>
    <property type="match status" value="1"/>
</dbReference>
<feature type="domain" description="Tyrosine specific protein phosphatases" evidence="10">
    <location>
        <begin position="237"/>
        <end position="314"/>
    </location>
</feature>
<dbReference type="InterPro" id="IPR016130">
    <property type="entry name" value="Tyr_Pase_AS"/>
</dbReference>
<dbReference type="PANTHER" id="PTHR45983:SF2">
    <property type="entry name" value="PROTEIN-TYROSINE-PHOSPHATASE"/>
    <property type="match status" value="1"/>
</dbReference>
<evidence type="ECO:0000313" key="11">
    <source>
        <dbReference type="EMBL" id="CAI8031703.1"/>
    </source>
</evidence>
<keyword evidence="4" id="KW-0597">Phosphoprotein</keyword>
<evidence type="ECO:0000259" key="9">
    <source>
        <dbReference type="PROSITE" id="PS50055"/>
    </source>
</evidence>
<reference evidence="11" key="1">
    <citation type="submission" date="2023-03" db="EMBL/GenBank/DDBJ databases">
        <authorList>
            <person name="Steffen K."/>
            <person name="Cardenas P."/>
        </authorList>
    </citation>
    <scope>NUCLEOTIDE SEQUENCE</scope>
</reference>
<dbReference type="SMART" id="SM00404">
    <property type="entry name" value="PTPc_motif"/>
    <property type="match status" value="1"/>
</dbReference>
<gene>
    <name evidence="11" type="ORF">GBAR_LOCUS17974</name>
</gene>
<evidence type="ECO:0000256" key="5">
    <source>
        <dbReference type="ARBA" id="ARBA00022801"/>
    </source>
</evidence>
<feature type="compositionally biased region" description="Basic and acidic residues" evidence="8">
    <location>
        <begin position="433"/>
        <end position="442"/>
    </location>
</feature>
<dbReference type="InterPro" id="IPR000387">
    <property type="entry name" value="Tyr_Pase_dom"/>
</dbReference>
<feature type="domain" description="Tyrosine-protein phosphatase" evidence="9">
    <location>
        <begin position="58"/>
        <end position="323"/>
    </location>
</feature>
<evidence type="ECO:0000259" key="10">
    <source>
        <dbReference type="PROSITE" id="PS50056"/>
    </source>
</evidence>
<evidence type="ECO:0000256" key="2">
    <source>
        <dbReference type="ARBA" id="ARBA00013064"/>
    </source>
</evidence>
<feature type="compositionally biased region" description="Pro residues" evidence="8">
    <location>
        <begin position="511"/>
        <end position="525"/>
    </location>
</feature>
<dbReference type="Proteomes" id="UP001174909">
    <property type="component" value="Unassembled WGS sequence"/>
</dbReference>
<comment type="similarity">
    <text evidence="7">Belongs to the protein-tyrosine phosphatase family. Non-receptor class 4 subfamily.</text>
</comment>
<dbReference type="PROSITE" id="PS00383">
    <property type="entry name" value="TYR_PHOSPHATASE_1"/>
    <property type="match status" value="1"/>
</dbReference>
<feature type="compositionally biased region" description="Low complexity" evidence="8">
    <location>
        <begin position="575"/>
        <end position="594"/>
    </location>
</feature>
<keyword evidence="6" id="KW-0904">Protein phosphatase</keyword>
<evidence type="ECO:0000256" key="1">
    <source>
        <dbReference type="ARBA" id="ARBA00004496"/>
    </source>
</evidence>
<organism evidence="11 12">
    <name type="scientific">Geodia barretti</name>
    <name type="common">Barrett's horny sponge</name>
    <dbReference type="NCBI Taxonomy" id="519541"/>
    <lineage>
        <taxon>Eukaryota</taxon>
        <taxon>Metazoa</taxon>
        <taxon>Porifera</taxon>
        <taxon>Demospongiae</taxon>
        <taxon>Heteroscleromorpha</taxon>
        <taxon>Tetractinellida</taxon>
        <taxon>Astrophorina</taxon>
        <taxon>Geodiidae</taxon>
        <taxon>Geodia</taxon>
    </lineage>
</organism>
<dbReference type="EMBL" id="CASHTH010002554">
    <property type="protein sequence ID" value="CAI8031703.1"/>
    <property type="molecule type" value="Genomic_DNA"/>
</dbReference>
<dbReference type="AlphaFoldDB" id="A0AA35WS20"/>
<feature type="compositionally biased region" description="Polar residues" evidence="8">
    <location>
        <begin position="357"/>
        <end position="368"/>
    </location>
</feature>
<feature type="compositionally biased region" description="Pro residues" evidence="8">
    <location>
        <begin position="595"/>
        <end position="606"/>
    </location>
</feature>